<dbReference type="Gene3D" id="3.40.50.10440">
    <property type="entry name" value="Dihydroxyacetone kinase, domain 1"/>
    <property type="match status" value="1"/>
</dbReference>
<proteinExistence type="predicted"/>
<organism evidence="3 4">
    <name type="scientific">Carnobacterium divergens DSM 20623</name>
    <dbReference type="NCBI Taxonomy" id="1449336"/>
    <lineage>
        <taxon>Bacteria</taxon>
        <taxon>Bacillati</taxon>
        <taxon>Bacillota</taxon>
        <taxon>Bacilli</taxon>
        <taxon>Lactobacillales</taxon>
        <taxon>Carnobacteriaceae</taxon>
        <taxon>Carnobacterium</taxon>
    </lineage>
</organism>
<dbReference type="Proteomes" id="UP000051658">
    <property type="component" value="Unassembled WGS sequence"/>
</dbReference>
<dbReference type="NCBIfam" id="TIGR00762">
    <property type="entry name" value="DegV"/>
    <property type="match status" value="1"/>
</dbReference>
<evidence type="ECO:0000313" key="4">
    <source>
        <dbReference type="Proteomes" id="UP000051658"/>
    </source>
</evidence>
<evidence type="ECO:0000256" key="1">
    <source>
        <dbReference type="ARBA" id="ARBA00003238"/>
    </source>
</evidence>
<dbReference type="Gene3D" id="2.20.28.50">
    <property type="entry name" value="degv family protein"/>
    <property type="match status" value="1"/>
</dbReference>
<dbReference type="InterPro" id="IPR043168">
    <property type="entry name" value="DegV_C"/>
</dbReference>
<comment type="caution">
    <text evidence="3">The sequence shown here is derived from an EMBL/GenBank/DDBJ whole genome shotgun (WGS) entry which is preliminary data.</text>
</comment>
<keyword evidence="4" id="KW-1185">Reference proteome</keyword>
<keyword evidence="2" id="KW-0446">Lipid-binding</keyword>
<dbReference type="GO" id="GO:0008289">
    <property type="term" value="F:lipid binding"/>
    <property type="evidence" value="ECO:0007669"/>
    <property type="project" value="UniProtKB-KW"/>
</dbReference>
<dbReference type="eggNOG" id="COG1307">
    <property type="taxonomic scope" value="Bacteria"/>
</dbReference>
<dbReference type="PANTHER" id="PTHR33434">
    <property type="entry name" value="DEGV DOMAIN-CONTAINING PROTEIN DR_1986-RELATED"/>
    <property type="match status" value="1"/>
</dbReference>
<dbReference type="EMBL" id="JQBS01000035">
    <property type="protein sequence ID" value="KRN54456.1"/>
    <property type="molecule type" value="Genomic_DNA"/>
</dbReference>
<accession>A0A0R2HPA0</accession>
<dbReference type="InterPro" id="IPR050270">
    <property type="entry name" value="DegV_domain_contain"/>
</dbReference>
<dbReference type="Pfam" id="PF02645">
    <property type="entry name" value="DegV"/>
    <property type="match status" value="1"/>
</dbReference>
<dbReference type="RefSeq" id="WP_034569386.1">
    <property type="nucleotide sequence ID" value="NZ_JQBS01000035.1"/>
</dbReference>
<dbReference type="AlphaFoldDB" id="A0A0R2HPA0"/>
<reference evidence="3 4" key="1">
    <citation type="journal article" date="2015" name="Genome Announc.">
        <title>Expanding the biotechnology potential of lactobacilli through comparative genomics of 213 strains and associated genera.</title>
        <authorList>
            <person name="Sun Z."/>
            <person name="Harris H.M."/>
            <person name="McCann A."/>
            <person name="Guo C."/>
            <person name="Argimon S."/>
            <person name="Zhang W."/>
            <person name="Yang X."/>
            <person name="Jeffery I.B."/>
            <person name="Cooney J.C."/>
            <person name="Kagawa T.F."/>
            <person name="Liu W."/>
            <person name="Song Y."/>
            <person name="Salvetti E."/>
            <person name="Wrobel A."/>
            <person name="Rasinkangas P."/>
            <person name="Parkhill J."/>
            <person name="Rea M.C."/>
            <person name="O'Sullivan O."/>
            <person name="Ritari J."/>
            <person name="Douillard F.P."/>
            <person name="Paul Ross R."/>
            <person name="Yang R."/>
            <person name="Briner A.E."/>
            <person name="Felis G.E."/>
            <person name="de Vos W.M."/>
            <person name="Barrangou R."/>
            <person name="Klaenhammer T.R."/>
            <person name="Caufield P.W."/>
            <person name="Cui Y."/>
            <person name="Zhang H."/>
            <person name="O'Toole P.W."/>
        </authorList>
    </citation>
    <scope>NUCLEOTIDE SEQUENCE [LARGE SCALE GENOMIC DNA]</scope>
    <source>
        <strain evidence="3 4">DSM 20623</strain>
    </source>
</reference>
<dbReference type="SUPFAM" id="SSF82549">
    <property type="entry name" value="DAK1/DegV-like"/>
    <property type="match status" value="1"/>
</dbReference>
<dbReference type="PROSITE" id="PS51482">
    <property type="entry name" value="DEGV"/>
    <property type="match status" value="1"/>
</dbReference>
<dbReference type="GeneID" id="89589031"/>
<dbReference type="Gene3D" id="3.30.1180.10">
    <property type="match status" value="1"/>
</dbReference>
<evidence type="ECO:0000256" key="2">
    <source>
        <dbReference type="ARBA" id="ARBA00023121"/>
    </source>
</evidence>
<dbReference type="PATRIC" id="fig|1449336.4.peg.2076"/>
<protein>
    <submittedName>
        <fullName evidence="3">DegV domain-containing protein</fullName>
    </submittedName>
</protein>
<sequence length="290" mass="31864">MSFQLITDSCSDLPVSFVEEHQIAIISMTIQLEGEELVDDLGKTFDKDAFFQDLKNGKIATTSQINIGTYYEMFKPFVEKQQDVLYLAFSSALSGSYNNALAAVEMLKEEFQTVNITVIDTKAACLGEGLLVYQAALLKEQGKSLAEVASWVEENKMNLHSWVTVDDLKHLERGGRISSVAATMGSLLNVKPIIIVNKAGGLVPISKVRGRKRSLNYLIDKTVEGIQNPTEQTILVGHVGVPEEAEQVKLELVNRLNVKEVLVYSFGPTIASHTGFGSVAIFSFGSKRVE</sequence>
<name>A0A0R2HPA0_CARDV</name>
<dbReference type="InterPro" id="IPR003797">
    <property type="entry name" value="DegV"/>
</dbReference>
<dbReference type="PANTHER" id="PTHR33434:SF3">
    <property type="entry name" value="DEGV DOMAIN-CONTAINING PROTEIN YITS"/>
    <property type="match status" value="1"/>
</dbReference>
<comment type="function">
    <text evidence="1">May bind long-chain fatty acids, such as palmitate, and may play a role in lipid transport or fatty acid metabolism.</text>
</comment>
<evidence type="ECO:0000313" key="3">
    <source>
        <dbReference type="EMBL" id="KRN54456.1"/>
    </source>
</evidence>
<gene>
    <name evidence="3" type="ORF">IV74_GL002039</name>
</gene>